<accession>A0A151TIE0</accession>
<reference evidence="2 3" key="1">
    <citation type="journal article" date="2012" name="Nat. Biotechnol.">
        <title>Draft genome sequence of pigeonpea (Cajanus cajan), an orphan legume crop of resource-poor farmers.</title>
        <authorList>
            <person name="Varshney R.K."/>
            <person name="Chen W."/>
            <person name="Li Y."/>
            <person name="Bharti A.K."/>
            <person name="Saxena R.K."/>
            <person name="Schlueter J.A."/>
            <person name="Donoghue M.T."/>
            <person name="Azam S."/>
            <person name="Fan G."/>
            <person name="Whaley A.M."/>
            <person name="Farmer A.D."/>
            <person name="Sheridan J."/>
            <person name="Iwata A."/>
            <person name="Tuteja R."/>
            <person name="Penmetsa R.V."/>
            <person name="Wu W."/>
            <person name="Upadhyaya H.D."/>
            <person name="Yang S.P."/>
            <person name="Shah T."/>
            <person name="Saxena K.B."/>
            <person name="Michael T."/>
            <person name="McCombie W.R."/>
            <person name="Yang B."/>
            <person name="Zhang G."/>
            <person name="Yang H."/>
            <person name="Wang J."/>
            <person name="Spillane C."/>
            <person name="Cook D.R."/>
            <person name="May G.D."/>
            <person name="Xu X."/>
            <person name="Jackson S.A."/>
        </authorList>
    </citation>
    <scope>NUCLEOTIDE SEQUENCE [LARGE SCALE GENOMIC DNA]</scope>
    <source>
        <strain evidence="3">cv. Asha</strain>
    </source>
</reference>
<keyword evidence="3" id="KW-1185">Reference proteome</keyword>
<feature type="region of interest" description="Disordered" evidence="1">
    <location>
        <begin position="40"/>
        <end position="62"/>
    </location>
</feature>
<proteinExistence type="predicted"/>
<dbReference type="Proteomes" id="UP000075243">
    <property type="component" value="Chromosome 6"/>
</dbReference>
<dbReference type="Gramene" id="C.cajan_12665.t">
    <property type="protein sequence ID" value="C.cajan_12665.t.cds1"/>
    <property type="gene ID" value="C.cajan_12665"/>
</dbReference>
<dbReference type="AlphaFoldDB" id="A0A151TIE0"/>
<name>A0A151TIE0_CAJCA</name>
<evidence type="ECO:0000313" key="3">
    <source>
        <dbReference type="Proteomes" id="UP000075243"/>
    </source>
</evidence>
<evidence type="ECO:0000256" key="1">
    <source>
        <dbReference type="SAM" id="MobiDB-lite"/>
    </source>
</evidence>
<evidence type="ECO:0000313" key="2">
    <source>
        <dbReference type="EMBL" id="KYP66746.1"/>
    </source>
</evidence>
<dbReference type="EMBL" id="CM003608">
    <property type="protein sequence ID" value="KYP66746.1"/>
    <property type="molecule type" value="Genomic_DNA"/>
</dbReference>
<gene>
    <name evidence="2" type="ORF">KK1_013054</name>
</gene>
<feature type="compositionally biased region" description="Basic and acidic residues" evidence="1">
    <location>
        <begin position="45"/>
        <end position="56"/>
    </location>
</feature>
<sequence>MPKAKASEGTAAIPSINLHPSFKLNFPRKKFITYPSKIPIPIKSSGREDRKPRDLAEEISAE</sequence>
<protein>
    <submittedName>
        <fullName evidence="2">Uncharacterized protein</fullName>
    </submittedName>
</protein>
<organism evidence="2 3">
    <name type="scientific">Cajanus cajan</name>
    <name type="common">Pigeon pea</name>
    <name type="synonym">Cajanus indicus</name>
    <dbReference type="NCBI Taxonomy" id="3821"/>
    <lineage>
        <taxon>Eukaryota</taxon>
        <taxon>Viridiplantae</taxon>
        <taxon>Streptophyta</taxon>
        <taxon>Embryophyta</taxon>
        <taxon>Tracheophyta</taxon>
        <taxon>Spermatophyta</taxon>
        <taxon>Magnoliopsida</taxon>
        <taxon>eudicotyledons</taxon>
        <taxon>Gunneridae</taxon>
        <taxon>Pentapetalae</taxon>
        <taxon>rosids</taxon>
        <taxon>fabids</taxon>
        <taxon>Fabales</taxon>
        <taxon>Fabaceae</taxon>
        <taxon>Papilionoideae</taxon>
        <taxon>50 kb inversion clade</taxon>
        <taxon>NPAAA clade</taxon>
        <taxon>indigoferoid/millettioid clade</taxon>
        <taxon>Phaseoleae</taxon>
        <taxon>Cajanus</taxon>
    </lineage>
</organism>